<evidence type="ECO:0000313" key="13">
    <source>
        <dbReference type="EMBL" id="EDW80843.1"/>
    </source>
</evidence>
<comment type="function">
    <text evidence="10">Cardioactive peptide. Corazonin is probably involved in the physiological regulation of the heart beat. Clock (Clk) and cycle (cyc) proteins negatively regulate Crz transcription in a cell-specific manner.</text>
</comment>
<evidence type="ECO:0000256" key="3">
    <source>
        <dbReference type="ARBA" id="ARBA00014144"/>
    </source>
</evidence>
<keyword evidence="6 12" id="KW-0732">Signal</keyword>
<dbReference type="Pfam" id="PF17308">
    <property type="entry name" value="Corazonin"/>
    <property type="match status" value="1"/>
</dbReference>
<dbReference type="InParanoid" id="B4NAM9"/>
<evidence type="ECO:0000256" key="12">
    <source>
        <dbReference type="SAM" id="SignalP"/>
    </source>
</evidence>
<evidence type="ECO:0000313" key="14">
    <source>
        <dbReference type="Proteomes" id="UP000007798"/>
    </source>
</evidence>
<dbReference type="OMA" id="THRDNDI"/>
<feature type="compositionally biased region" description="Low complexity" evidence="11">
    <location>
        <begin position="104"/>
        <end position="114"/>
    </location>
</feature>
<dbReference type="PhylomeDB" id="B4NAM9"/>
<keyword evidence="4" id="KW-0964">Secreted</keyword>
<comment type="similarity">
    <text evidence="2">Belongs to the corazonin family.</text>
</comment>
<evidence type="ECO:0000256" key="8">
    <source>
        <dbReference type="ARBA" id="ARBA00023283"/>
    </source>
</evidence>
<dbReference type="HOGENOM" id="CLU_1679760_0_0_1"/>
<sequence>MLRLLLLPLFLFTLSMACMTHGQTFQYSRGWTNGKRSSLSSTPTLLNNGQHFHRSNDVSFADFYDFPATISERRLERCLTQLQHFVGNSLLHRSFATGLDTDSSDAQSSSNENSPYTNPKRHHQSSELFEDLNAAVGSVPAAGPGEPNDFIKH</sequence>
<keyword evidence="9" id="KW-0527">Neuropeptide</keyword>
<dbReference type="STRING" id="7260.B4NAM9"/>
<evidence type="ECO:0000256" key="5">
    <source>
        <dbReference type="ARBA" id="ARBA00022685"/>
    </source>
</evidence>
<dbReference type="GO" id="GO:0071858">
    <property type="term" value="F:corazonin receptor binding"/>
    <property type="evidence" value="ECO:0007669"/>
    <property type="project" value="EnsemblMetazoa"/>
</dbReference>
<evidence type="ECO:0000256" key="11">
    <source>
        <dbReference type="SAM" id="MobiDB-lite"/>
    </source>
</evidence>
<proteinExistence type="inferred from homology"/>
<reference evidence="13 14" key="1">
    <citation type="journal article" date="2007" name="Nature">
        <title>Evolution of genes and genomes on the Drosophila phylogeny.</title>
        <authorList>
            <consortium name="Drosophila 12 Genomes Consortium"/>
            <person name="Clark A.G."/>
            <person name="Eisen M.B."/>
            <person name="Smith D.R."/>
            <person name="Bergman C.M."/>
            <person name="Oliver B."/>
            <person name="Markow T.A."/>
            <person name="Kaufman T.C."/>
            <person name="Kellis M."/>
            <person name="Gelbart W."/>
            <person name="Iyer V.N."/>
            <person name="Pollard D.A."/>
            <person name="Sackton T.B."/>
            <person name="Larracuente A.M."/>
            <person name="Singh N.D."/>
            <person name="Abad J.P."/>
            <person name="Abt D.N."/>
            <person name="Adryan B."/>
            <person name="Aguade M."/>
            <person name="Akashi H."/>
            <person name="Anderson W.W."/>
            <person name="Aquadro C.F."/>
            <person name="Ardell D.H."/>
            <person name="Arguello R."/>
            <person name="Artieri C.G."/>
            <person name="Barbash D.A."/>
            <person name="Barker D."/>
            <person name="Barsanti P."/>
            <person name="Batterham P."/>
            <person name="Batzoglou S."/>
            <person name="Begun D."/>
            <person name="Bhutkar A."/>
            <person name="Blanco E."/>
            <person name="Bosak S.A."/>
            <person name="Bradley R.K."/>
            <person name="Brand A.D."/>
            <person name="Brent M.R."/>
            <person name="Brooks A.N."/>
            <person name="Brown R.H."/>
            <person name="Butlin R.K."/>
            <person name="Caggese C."/>
            <person name="Calvi B.R."/>
            <person name="Bernardo de Carvalho A."/>
            <person name="Caspi A."/>
            <person name="Castrezana S."/>
            <person name="Celniker S.E."/>
            <person name="Chang J.L."/>
            <person name="Chapple C."/>
            <person name="Chatterji S."/>
            <person name="Chinwalla A."/>
            <person name="Civetta A."/>
            <person name="Clifton S.W."/>
            <person name="Comeron J.M."/>
            <person name="Costello J.C."/>
            <person name="Coyne J.A."/>
            <person name="Daub J."/>
            <person name="David R.G."/>
            <person name="Delcher A.L."/>
            <person name="Delehaunty K."/>
            <person name="Do C.B."/>
            <person name="Ebling H."/>
            <person name="Edwards K."/>
            <person name="Eickbush T."/>
            <person name="Evans J.D."/>
            <person name="Filipski A."/>
            <person name="Findeiss S."/>
            <person name="Freyhult E."/>
            <person name="Fulton L."/>
            <person name="Fulton R."/>
            <person name="Garcia A.C."/>
            <person name="Gardiner A."/>
            <person name="Garfield D.A."/>
            <person name="Garvin B.E."/>
            <person name="Gibson G."/>
            <person name="Gilbert D."/>
            <person name="Gnerre S."/>
            <person name="Godfrey J."/>
            <person name="Good R."/>
            <person name="Gotea V."/>
            <person name="Gravely B."/>
            <person name="Greenberg A.J."/>
            <person name="Griffiths-Jones S."/>
            <person name="Gross S."/>
            <person name="Guigo R."/>
            <person name="Gustafson E.A."/>
            <person name="Haerty W."/>
            <person name="Hahn M.W."/>
            <person name="Halligan D.L."/>
            <person name="Halpern A.L."/>
            <person name="Halter G.M."/>
            <person name="Han M.V."/>
            <person name="Heger A."/>
            <person name="Hillier L."/>
            <person name="Hinrichs A.S."/>
            <person name="Holmes I."/>
            <person name="Hoskins R.A."/>
            <person name="Hubisz M.J."/>
            <person name="Hultmark D."/>
            <person name="Huntley M.A."/>
            <person name="Jaffe D.B."/>
            <person name="Jagadeeshan S."/>
            <person name="Jeck W.R."/>
            <person name="Johnson J."/>
            <person name="Jones C.D."/>
            <person name="Jordan W.C."/>
            <person name="Karpen G.H."/>
            <person name="Kataoka E."/>
            <person name="Keightley P.D."/>
            <person name="Kheradpour P."/>
            <person name="Kirkness E.F."/>
            <person name="Koerich L.B."/>
            <person name="Kristiansen K."/>
            <person name="Kudrna D."/>
            <person name="Kulathinal R.J."/>
            <person name="Kumar S."/>
            <person name="Kwok R."/>
            <person name="Lander E."/>
            <person name="Langley C.H."/>
            <person name="Lapoint R."/>
            <person name="Lazzaro B.P."/>
            <person name="Lee S.J."/>
            <person name="Levesque L."/>
            <person name="Li R."/>
            <person name="Lin C.F."/>
            <person name="Lin M.F."/>
            <person name="Lindblad-Toh K."/>
            <person name="Llopart A."/>
            <person name="Long M."/>
            <person name="Low L."/>
            <person name="Lozovsky E."/>
            <person name="Lu J."/>
            <person name="Luo M."/>
            <person name="Machado C.A."/>
            <person name="Makalowski W."/>
            <person name="Marzo M."/>
            <person name="Matsuda M."/>
            <person name="Matzkin L."/>
            <person name="McAllister B."/>
            <person name="McBride C.S."/>
            <person name="McKernan B."/>
            <person name="McKernan K."/>
            <person name="Mendez-Lago M."/>
            <person name="Minx P."/>
            <person name="Mollenhauer M.U."/>
            <person name="Montooth K."/>
            <person name="Mount S.M."/>
            <person name="Mu X."/>
            <person name="Myers E."/>
            <person name="Negre B."/>
            <person name="Newfeld S."/>
            <person name="Nielsen R."/>
            <person name="Noor M.A."/>
            <person name="O'Grady P."/>
            <person name="Pachter L."/>
            <person name="Papaceit M."/>
            <person name="Parisi M.J."/>
            <person name="Parisi M."/>
            <person name="Parts L."/>
            <person name="Pedersen J.S."/>
            <person name="Pesole G."/>
            <person name="Phillippy A.M."/>
            <person name="Ponting C.P."/>
            <person name="Pop M."/>
            <person name="Porcelli D."/>
            <person name="Powell J.R."/>
            <person name="Prohaska S."/>
            <person name="Pruitt K."/>
            <person name="Puig M."/>
            <person name="Quesneville H."/>
            <person name="Ram K.R."/>
            <person name="Rand D."/>
            <person name="Rasmussen M.D."/>
            <person name="Reed L.K."/>
            <person name="Reenan R."/>
            <person name="Reily A."/>
            <person name="Remington K.A."/>
            <person name="Rieger T.T."/>
            <person name="Ritchie M.G."/>
            <person name="Robin C."/>
            <person name="Rogers Y.H."/>
            <person name="Rohde C."/>
            <person name="Rozas J."/>
            <person name="Rubenfield M.J."/>
            <person name="Ruiz A."/>
            <person name="Russo S."/>
            <person name="Salzberg S.L."/>
            <person name="Sanchez-Gracia A."/>
            <person name="Saranga D.J."/>
            <person name="Sato H."/>
            <person name="Schaeffer S.W."/>
            <person name="Schatz M.C."/>
            <person name="Schlenke T."/>
            <person name="Schwartz R."/>
            <person name="Segarra C."/>
            <person name="Singh R.S."/>
            <person name="Sirot L."/>
            <person name="Sirota M."/>
            <person name="Sisneros N.B."/>
            <person name="Smith C.D."/>
            <person name="Smith T.F."/>
            <person name="Spieth J."/>
            <person name="Stage D.E."/>
            <person name="Stark A."/>
            <person name="Stephan W."/>
            <person name="Strausberg R.L."/>
            <person name="Strempel S."/>
            <person name="Sturgill D."/>
            <person name="Sutton G."/>
            <person name="Sutton G.G."/>
            <person name="Tao W."/>
            <person name="Teichmann S."/>
            <person name="Tobari Y.N."/>
            <person name="Tomimura Y."/>
            <person name="Tsolas J.M."/>
            <person name="Valente V.L."/>
            <person name="Venter E."/>
            <person name="Venter J.C."/>
            <person name="Vicario S."/>
            <person name="Vieira F.G."/>
            <person name="Vilella A.J."/>
            <person name="Villasante A."/>
            <person name="Walenz B."/>
            <person name="Wang J."/>
            <person name="Wasserman M."/>
            <person name="Watts T."/>
            <person name="Wilson D."/>
            <person name="Wilson R.K."/>
            <person name="Wing R.A."/>
            <person name="Wolfner M.F."/>
            <person name="Wong A."/>
            <person name="Wong G.K."/>
            <person name="Wu C.I."/>
            <person name="Wu G."/>
            <person name="Yamamoto D."/>
            <person name="Yang H.P."/>
            <person name="Yang S.P."/>
            <person name="Yorke J.A."/>
            <person name="Yoshida K."/>
            <person name="Zdobnov E."/>
            <person name="Zhang P."/>
            <person name="Zhang Y."/>
            <person name="Zimin A.V."/>
            <person name="Baldwin J."/>
            <person name="Abdouelleil A."/>
            <person name="Abdulkadir J."/>
            <person name="Abebe A."/>
            <person name="Abera B."/>
            <person name="Abreu J."/>
            <person name="Acer S.C."/>
            <person name="Aftuck L."/>
            <person name="Alexander A."/>
            <person name="An P."/>
            <person name="Anderson E."/>
            <person name="Anderson S."/>
            <person name="Arachi H."/>
            <person name="Azer M."/>
            <person name="Bachantsang P."/>
            <person name="Barry A."/>
            <person name="Bayul T."/>
            <person name="Berlin A."/>
            <person name="Bessette D."/>
            <person name="Bloom T."/>
            <person name="Blye J."/>
            <person name="Boguslavskiy L."/>
            <person name="Bonnet C."/>
            <person name="Boukhgalter B."/>
            <person name="Bourzgui I."/>
            <person name="Brown A."/>
            <person name="Cahill P."/>
            <person name="Channer S."/>
            <person name="Cheshatsang Y."/>
            <person name="Chuda L."/>
            <person name="Citroen M."/>
            <person name="Collymore A."/>
            <person name="Cooke P."/>
            <person name="Costello M."/>
            <person name="D'Aco K."/>
            <person name="Daza R."/>
            <person name="De Haan G."/>
            <person name="DeGray S."/>
            <person name="DeMaso C."/>
            <person name="Dhargay N."/>
            <person name="Dooley K."/>
            <person name="Dooley E."/>
            <person name="Doricent M."/>
            <person name="Dorje P."/>
            <person name="Dorjee K."/>
            <person name="Dupes A."/>
            <person name="Elong R."/>
            <person name="Falk J."/>
            <person name="Farina A."/>
            <person name="Faro S."/>
            <person name="Ferguson D."/>
            <person name="Fisher S."/>
            <person name="Foley C.D."/>
            <person name="Franke A."/>
            <person name="Friedrich D."/>
            <person name="Gadbois L."/>
            <person name="Gearin G."/>
            <person name="Gearin C.R."/>
            <person name="Giannoukos G."/>
            <person name="Goode T."/>
            <person name="Graham J."/>
            <person name="Grandbois E."/>
            <person name="Grewal S."/>
            <person name="Gyaltsen K."/>
            <person name="Hafez N."/>
            <person name="Hagos B."/>
            <person name="Hall J."/>
            <person name="Henson C."/>
            <person name="Hollinger A."/>
            <person name="Honan T."/>
            <person name="Huard M.D."/>
            <person name="Hughes L."/>
            <person name="Hurhula B."/>
            <person name="Husby M.E."/>
            <person name="Kamat A."/>
            <person name="Kanga B."/>
            <person name="Kashin S."/>
            <person name="Khazanovich D."/>
            <person name="Kisner P."/>
            <person name="Lance K."/>
            <person name="Lara M."/>
            <person name="Lee W."/>
            <person name="Lennon N."/>
            <person name="Letendre F."/>
            <person name="LeVine R."/>
            <person name="Lipovsky A."/>
            <person name="Liu X."/>
            <person name="Liu J."/>
            <person name="Liu S."/>
            <person name="Lokyitsang T."/>
            <person name="Lokyitsang Y."/>
            <person name="Lubonja R."/>
            <person name="Lui A."/>
            <person name="MacDonald P."/>
            <person name="Magnisalis V."/>
            <person name="Maru K."/>
            <person name="Matthews C."/>
            <person name="McCusker W."/>
            <person name="McDonough S."/>
            <person name="Mehta T."/>
            <person name="Meldrim J."/>
            <person name="Meneus L."/>
            <person name="Mihai O."/>
            <person name="Mihalev A."/>
            <person name="Mihova T."/>
            <person name="Mittelman R."/>
            <person name="Mlenga V."/>
            <person name="Montmayeur A."/>
            <person name="Mulrain L."/>
            <person name="Navidi A."/>
            <person name="Naylor J."/>
            <person name="Negash T."/>
            <person name="Nguyen T."/>
            <person name="Nguyen N."/>
            <person name="Nicol R."/>
            <person name="Norbu C."/>
            <person name="Norbu N."/>
            <person name="Novod N."/>
            <person name="O'Neill B."/>
            <person name="Osman S."/>
            <person name="Markiewicz E."/>
            <person name="Oyono O.L."/>
            <person name="Patti C."/>
            <person name="Phunkhang P."/>
            <person name="Pierre F."/>
            <person name="Priest M."/>
            <person name="Raghuraman S."/>
            <person name="Rege F."/>
            <person name="Reyes R."/>
            <person name="Rise C."/>
            <person name="Rogov P."/>
            <person name="Ross K."/>
            <person name="Ryan E."/>
            <person name="Settipalli S."/>
            <person name="Shea T."/>
            <person name="Sherpa N."/>
            <person name="Shi L."/>
            <person name="Shih D."/>
            <person name="Sparrow T."/>
            <person name="Spaulding J."/>
            <person name="Stalker J."/>
            <person name="Stange-Thomann N."/>
            <person name="Stavropoulos S."/>
            <person name="Stone C."/>
            <person name="Strader C."/>
            <person name="Tesfaye S."/>
            <person name="Thomson T."/>
            <person name="Thoulutsang Y."/>
            <person name="Thoulutsang D."/>
            <person name="Topham K."/>
            <person name="Topping I."/>
            <person name="Tsamla T."/>
            <person name="Vassiliev H."/>
            <person name="Vo A."/>
            <person name="Wangchuk T."/>
            <person name="Wangdi T."/>
            <person name="Weiand M."/>
            <person name="Wilkinson J."/>
            <person name="Wilson A."/>
            <person name="Yadav S."/>
            <person name="Young G."/>
            <person name="Yu Q."/>
            <person name="Zembek L."/>
            <person name="Zhong D."/>
            <person name="Zimmer A."/>
            <person name="Zwirko Z."/>
            <person name="Jaffe D.B."/>
            <person name="Alvarez P."/>
            <person name="Brockman W."/>
            <person name="Butler J."/>
            <person name="Chin C."/>
            <person name="Gnerre S."/>
            <person name="Grabherr M."/>
            <person name="Kleber M."/>
            <person name="Mauceli E."/>
            <person name="MacCallum I."/>
        </authorList>
    </citation>
    <scope>NUCLEOTIDE SEQUENCE [LARGE SCALE GENOMIC DNA]</scope>
    <source>
        <strain evidence="14">Tucson 14030-0811.24</strain>
    </source>
</reference>
<dbReference type="EMBL" id="CH964232">
    <property type="protein sequence ID" value="EDW80843.1"/>
    <property type="molecule type" value="Genomic_DNA"/>
</dbReference>
<gene>
    <name evidence="13" type="primary">Dwil\GK11346</name>
    <name evidence="13" type="ORF">Dwil_GK11346</name>
</gene>
<feature type="compositionally biased region" description="Low complexity" evidence="11">
    <location>
        <begin position="134"/>
        <end position="145"/>
    </location>
</feature>
<dbReference type="PROSITE" id="PS51257">
    <property type="entry name" value="PROKAR_LIPOPROTEIN"/>
    <property type="match status" value="1"/>
</dbReference>
<dbReference type="KEGG" id="dwi:6647307"/>
<evidence type="ECO:0000256" key="4">
    <source>
        <dbReference type="ARBA" id="ARBA00022525"/>
    </source>
</evidence>
<dbReference type="GO" id="GO:0048149">
    <property type="term" value="P:behavioral response to ethanol"/>
    <property type="evidence" value="ECO:0007669"/>
    <property type="project" value="EnsemblMetazoa"/>
</dbReference>
<dbReference type="OrthoDB" id="6436322at2759"/>
<dbReference type="GO" id="GO:0071361">
    <property type="term" value="P:cellular response to ethanol"/>
    <property type="evidence" value="ECO:0007669"/>
    <property type="project" value="EnsemblMetazoa"/>
</dbReference>
<dbReference type="AlphaFoldDB" id="B4NAM9"/>
<dbReference type="Proteomes" id="UP000007798">
    <property type="component" value="Unassembled WGS sequence"/>
</dbReference>
<dbReference type="GO" id="GO:0007218">
    <property type="term" value="P:neuropeptide signaling pathway"/>
    <property type="evidence" value="ECO:0007669"/>
    <property type="project" value="UniProtKB-KW"/>
</dbReference>
<dbReference type="GO" id="GO:0007619">
    <property type="term" value="P:courtship behavior"/>
    <property type="evidence" value="ECO:0007669"/>
    <property type="project" value="EnsemblMetazoa"/>
</dbReference>
<dbReference type="GO" id="GO:0045823">
    <property type="term" value="P:positive regulation of heart contraction"/>
    <property type="evidence" value="ECO:0007669"/>
    <property type="project" value="InterPro"/>
</dbReference>
<feature type="signal peptide" evidence="12">
    <location>
        <begin position="1"/>
        <end position="17"/>
    </location>
</feature>
<feature type="chain" id="PRO_5002819458" description="Pro-corazonin" evidence="12">
    <location>
        <begin position="18"/>
        <end position="153"/>
    </location>
</feature>
<accession>B4NAM9</accession>
<evidence type="ECO:0000256" key="6">
    <source>
        <dbReference type="ARBA" id="ARBA00022729"/>
    </source>
</evidence>
<evidence type="ECO:0000256" key="10">
    <source>
        <dbReference type="ARBA" id="ARBA00024842"/>
    </source>
</evidence>
<evidence type="ECO:0000256" key="1">
    <source>
        <dbReference type="ARBA" id="ARBA00004613"/>
    </source>
</evidence>
<evidence type="ECO:0000256" key="7">
    <source>
        <dbReference type="ARBA" id="ARBA00022815"/>
    </source>
</evidence>
<evidence type="ECO:0000256" key="2">
    <source>
        <dbReference type="ARBA" id="ARBA00009635"/>
    </source>
</evidence>
<keyword evidence="8" id="KW-0873">Pyrrolidone carboxylic acid</keyword>
<dbReference type="FunCoup" id="B4NAM9">
    <property type="interactions" value="75"/>
</dbReference>
<keyword evidence="14" id="KW-1185">Reference proteome</keyword>
<evidence type="ECO:0000256" key="9">
    <source>
        <dbReference type="ARBA" id="ARBA00023320"/>
    </source>
</evidence>
<comment type="subcellular location">
    <subcellularLocation>
        <location evidence="1">Secreted</location>
    </subcellularLocation>
</comment>
<dbReference type="GO" id="GO:0006117">
    <property type="term" value="P:acetaldehyde metabolic process"/>
    <property type="evidence" value="ECO:0007669"/>
    <property type="project" value="EnsemblMetazoa"/>
</dbReference>
<protein>
    <recommendedName>
        <fullName evidence="3">Pro-corazonin</fullName>
    </recommendedName>
</protein>
<dbReference type="InterPro" id="IPR020190">
    <property type="entry name" value="Procorazonin"/>
</dbReference>
<dbReference type="GO" id="GO:0005615">
    <property type="term" value="C:extracellular space"/>
    <property type="evidence" value="ECO:0007669"/>
    <property type="project" value="EnsemblMetazoa"/>
</dbReference>
<name>B4NAM9_DROWI</name>
<keyword evidence="5" id="KW-0165">Cleavage on pair of basic residues</keyword>
<organism evidence="13 14">
    <name type="scientific">Drosophila willistoni</name>
    <name type="common">Fruit fly</name>
    <dbReference type="NCBI Taxonomy" id="7260"/>
    <lineage>
        <taxon>Eukaryota</taxon>
        <taxon>Metazoa</taxon>
        <taxon>Ecdysozoa</taxon>
        <taxon>Arthropoda</taxon>
        <taxon>Hexapoda</taxon>
        <taxon>Insecta</taxon>
        <taxon>Pterygota</taxon>
        <taxon>Neoptera</taxon>
        <taxon>Endopterygota</taxon>
        <taxon>Diptera</taxon>
        <taxon>Brachycera</taxon>
        <taxon>Muscomorpha</taxon>
        <taxon>Ephydroidea</taxon>
        <taxon>Drosophilidae</taxon>
        <taxon>Drosophila</taxon>
        <taxon>Sophophora</taxon>
    </lineage>
</organism>
<feature type="region of interest" description="Disordered" evidence="11">
    <location>
        <begin position="100"/>
        <end position="153"/>
    </location>
</feature>
<keyword evidence="7" id="KW-0027">Amidation</keyword>
<dbReference type="eggNOG" id="ENOG502T821">
    <property type="taxonomic scope" value="Eukaryota"/>
</dbReference>